<dbReference type="PANTHER" id="PTHR30086:SF20">
    <property type="entry name" value="ARGININE EXPORTER PROTEIN ARGO-RELATED"/>
    <property type="match status" value="1"/>
</dbReference>
<dbReference type="InterPro" id="IPR001123">
    <property type="entry name" value="LeuE-type"/>
</dbReference>
<feature type="transmembrane region" description="Helical" evidence="6">
    <location>
        <begin position="6"/>
        <end position="28"/>
    </location>
</feature>
<dbReference type="GeneID" id="61308139"/>
<name>A0ABX5MX05_9BURK</name>
<keyword evidence="4 6" id="KW-1133">Transmembrane helix</keyword>
<evidence type="ECO:0000256" key="5">
    <source>
        <dbReference type="ARBA" id="ARBA00023136"/>
    </source>
</evidence>
<keyword evidence="3 6" id="KW-0812">Transmembrane</keyword>
<sequence length="212" mass="22130">MEVSLLTAFWIVSFSLVMVPGADWAYAISAGLRGSVIAPAVGGMLLGYLAITLVVAAGVGALVTSVPALLSVLTVVGGAYLLWLGVRTVMHPAELSAGQEDGPKTGRQSRWGWSMRGFAISGLNPKAILLFVALLPQFTRRDAGWSVSAQIVALGVLHMINCASVYSVVGFGSKAVLGTRPAAARRVSQLSGVAMILVAVLLFAEQVFAFTR</sequence>
<dbReference type="PANTHER" id="PTHR30086">
    <property type="entry name" value="ARGININE EXPORTER PROTEIN ARGO"/>
    <property type="match status" value="1"/>
</dbReference>
<comment type="caution">
    <text evidence="7">The sequence shown here is derived from an EMBL/GenBank/DDBJ whole genome shotgun (WGS) entry which is preliminary data.</text>
</comment>
<feature type="transmembrane region" description="Helical" evidence="6">
    <location>
        <begin position="147"/>
        <end position="169"/>
    </location>
</feature>
<keyword evidence="8" id="KW-1185">Reference proteome</keyword>
<protein>
    <submittedName>
        <fullName evidence="7">Threonine/homoserine/homoserine lactone efflux protein</fullName>
    </submittedName>
</protein>
<feature type="transmembrane region" description="Helical" evidence="6">
    <location>
        <begin position="117"/>
        <end position="135"/>
    </location>
</feature>
<evidence type="ECO:0000313" key="8">
    <source>
        <dbReference type="Proteomes" id="UP000247515"/>
    </source>
</evidence>
<accession>A0ABX5MX05</accession>
<evidence type="ECO:0000313" key="7">
    <source>
        <dbReference type="EMBL" id="PXX19033.1"/>
    </source>
</evidence>
<evidence type="ECO:0000256" key="4">
    <source>
        <dbReference type="ARBA" id="ARBA00022989"/>
    </source>
</evidence>
<gene>
    <name evidence="7" type="ORF">C7400_10324</name>
</gene>
<dbReference type="Pfam" id="PF01810">
    <property type="entry name" value="LysE"/>
    <property type="match status" value="1"/>
</dbReference>
<reference evidence="7 8" key="1">
    <citation type="submission" date="2018-05" db="EMBL/GenBank/DDBJ databases">
        <title>Genomic Encyclopedia of Type Strains, Phase IV (KMG-V): Genome sequencing to study the core and pangenomes of soil and plant-associated prokaryotes.</title>
        <authorList>
            <person name="Whitman W."/>
        </authorList>
    </citation>
    <scope>NUCLEOTIDE SEQUENCE [LARGE SCALE GENOMIC DNA]</scope>
    <source>
        <strain evidence="7 8">SIr-6563</strain>
    </source>
</reference>
<keyword evidence="5 6" id="KW-0472">Membrane</keyword>
<dbReference type="Proteomes" id="UP000247515">
    <property type="component" value="Unassembled WGS sequence"/>
</dbReference>
<keyword evidence="2" id="KW-1003">Cell membrane</keyword>
<feature type="transmembrane region" description="Helical" evidence="6">
    <location>
        <begin position="40"/>
        <end position="62"/>
    </location>
</feature>
<comment type="subcellular location">
    <subcellularLocation>
        <location evidence="1">Cell membrane</location>
        <topology evidence="1">Multi-pass membrane protein</topology>
    </subcellularLocation>
</comment>
<dbReference type="EMBL" id="QJJV01000003">
    <property type="protein sequence ID" value="PXX19033.1"/>
    <property type="molecule type" value="Genomic_DNA"/>
</dbReference>
<evidence type="ECO:0000256" key="3">
    <source>
        <dbReference type="ARBA" id="ARBA00022692"/>
    </source>
</evidence>
<organism evidence="7 8">
    <name type="scientific">Paraburkholderia tropica</name>
    <dbReference type="NCBI Taxonomy" id="92647"/>
    <lineage>
        <taxon>Bacteria</taxon>
        <taxon>Pseudomonadati</taxon>
        <taxon>Pseudomonadota</taxon>
        <taxon>Betaproteobacteria</taxon>
        <taxon>Burkholderiales</taxon>
        <taxon>Burkholderiaceae</taxon>
        <taxon>Paraburkholderia</taxon>
    </lineage>
</organism>
<dbReference type="RefSeq" id="WP_110326074.1">
    <property type="nucleotide sequence ID" value="NZ_CADFGS010000006.1"/>
</dbReference>
<evidence type="ECO:0000256" key="6">
    <source>
        <dbReference type="SAM" id="Phobius"/>
    </source>
</evidence>
<feature type="transmembrane region" description="Helical" evidence="6">
    <location>
        <begin position="190"/>
        <end position="210"/>
    </location>
</feature>
<evidence type="ECO:0000256" key="2">
    <source>
        <dbReference type="ARBA" id="ARBA00022475"/>
    </source>
</evidence>
<feature type="transmembrane region" description="Helical" evidence="6">
    <location>
        <begin position="68"/>
        <end position="86"/>
    </location>
</feature>
<evidence type="ECO:0000256" key="1">
    <source>
        <dbReference type="ARBA" id="ARBA00004651"/>
    </source>
</evidence>
<proteinExistence type="predicted"/>